<evidence type="ECO:0000256" key="1">
    <source>
        <dbReference type="SAM" id="MobiDB-lite"/>
    </source>
</evidence>
<dbReference type="RefSeq" id="WP_075527867.1">
    <property type="nucleotide sequence ID" value="NZ_CP017560.1"/>
</dbReference>
<evidence type="ECO:0000313" key="2">
    <source>
        <dbReference type="EMBL" id="AOV07729.1"/>
    </source>
</evidence>
<evidence type="ECO:0000313" key="3">
    <source>
        <dbReference type="Proteomes" id="UP000185746"/>
    </source>
</evidence>
<protein>
    <submittedName>
        <fullName evidence="2">Uncharacterized protein</fullName>
    </submittedName>
</protein>
<feature type="compositionally biased region" description="Basic and acidic residues" evidence="1">
    <location>
        <begin position="42"/>
        <end position="63"/>
    </location>
</feature>
<sequence length="63" mass="7485">MKEEEYNLLPKQVVSDKAITKKAPNMKEEISMELAEMGNMTPKKEPMTPNARDKREREKWYNK</sequence>
<organism evidence="2 3">
    <name type="scientific">Sporosarcina ureilytica</name>
    <dbReference type="NCBI Taxonomy" id="298596"/>
    <lineage>
        <taxon>Bacteria</taxon>
        <taxon>Bacillati</taxon>
        <taxon>Bacillota</taxon>
        <taxon>Bacilli</taxon>
        <taxon>Bacillales</taxon>
        <taxon>Caryophanaceae</taxon>
        <taxon>Sporosarcina</taxon>
    </lineage>
</organism>
<proteinExistence type="predicted"/>
<dbReference type="EMBL" id="CP017560">
    <property type="protein sequence ID" value="AOV07729.1"/>
    <property type="molecule type" value="Genomic_DNA"/>
</dbReference>
<gene>
    <name evidence="2" type="ORF">BI350_09420</name>
</gene>
<accession>A0A1D8JG82</accession>
<dbReference type="Proteomes" id="UP000185746">
    <property type="component" value="Chromosome"/>
</dbReference>
<reference evidence="2 3" key="1">
    <citation type="submission" date="2016-09" db="EMBL/GenBank/DDBJ databases">
        <title>Complete genome sequence of the Lysinibacillus sphaericus LMG 22257, a specie of Bacillus with ureolytic activity that can effectively biodeposit calcium carbonate.</title>
        <authorList>
            <person name="Yan W."/>
        </authorList>
    </citation>
    <scope>NUCLEOTIDE SEQUENCE [LARGE SCALE GENOMIC DNA]</scope>
    <source>
        <strain evidence="2 3">LMG 22257</strain>
    </source>
</reference>
<name>A0A1D8JG82_9BACL</name>
<keyword evidence="3" id="KW-1185">Reference proteome</keyword>
<dbReference type="KEGG" id="surl:BI350_09420"/>
<dbReference type="AlphaFoldDB" id="A0A1D8JG82"/>
<feature type="region of interest" description="Disordered" evidence="1">
    <location>
        <begin position="37"/>
        <end position="63"/>
    </location>
</feature>